<evidence type="ECO:0000313" key="4">
    <source>
        <dbReference type="Proteomes" id="UP000249725"/>
    </source>
</evidence>
<organism evidence="3 4">
    <name type="scientific">Phenylobacterium deserti</name>
    <dbReference type="NCBI Taxonomy" id="1914756"/>
    <lineage>
        <taxon>Bacteria</taxon>
        <taxon>Pseudomonadati</taxon>
        <taxon>Pseudomonadota</taxon>
        <taxon>Alphaproteobacteria</taxon>
        <taxon>Caulobacterales</taxon>
        <taxon>Caulobacteraceae</taxon>
        <taxon>Phenylobacterium</taxon>
    </lineage>
</organism>
<dbReference type="AlphaFoldDB" id="A0A328ATV1"/>
<gene>
    <name evidence="3" type="ORF">DJ018_08795</name>
</gene>
<dbReference type="InterPro" id="IPR038375">
    <property type="entry name" value="NDUFAF7_sf"/>
</dbReference>
<evidence type="ECO:0000256" key="1">
    <source>
        <dbReference type="ARBA" id="ARBA00022603"/>
    </source>
</evidence>
<dbReference type="EMBL" id="QFYR01000001">
    <property type="protein sequence ID" value="RAK57989.1"/>
    <property type="molecule type" value="Genomic_DNA"/>
</dbReference>
<dbReference type="OrthoDB" id="9794208at2"/>
<sequence length="352" mass="37377">MSLRDRLRAQIAESGPINVAQFMTACLHDPQDGYYATRPALGPDGDFITAPLVSQMFGELIGVWAAGCWELLGRPASFRLVEMGPGDGTLMSDMLRAARHAPGFLEAADVWLVETSAPLRDRQARLLGDQVRWANRLEEVPGGAPVVLVANELLDCLPARQFVRTAIGWAEQVVGVDEAGALAFGLASTPVSTLLPDAPQGSVYEQSAAQAALGSEVGARIALDGGVALLIDYGRASPGFGDTLQALKRHEMVDPLETAGEADLTIHADFPAVIAAAGKQGVETAILTQAEFLSRLGIGARAEALVRARPDRTATIGRQLHRLLGADEMGELFKVCCLFSPGLRPPAFEEFA</sequence>
<accession>A0A328ATV1</accession>
<dbReference type="PANTHER" id="PTHR12049">
    <property type="entry name" value="PROTEIN ARGININE METHYLTRANSFERASE NDUFAF7, MITOCHONDRIAL"/>
    <property type="match status" value="1"/>
</dbReference>
<dbReference type="GO" id="GO:0032259">
    <property type="term" value="P:methylation"/>
    <property type="evidence" value="ECO:0007669"/>
    <property type="project" value="UniProtKB-KW"/>
</dbReference>
<dbReference type="Pfam" id="PF02636">
    <property type="entry name" value="Methyltransf_28"/>
    <property type="match status" value="1"/>
</dbReference>
<protein>
    <submittedName>
        <fullName evidence="3">Class I SAM-dependent methyltransferase</fullName>
    </submittedName>
</protein>
<dbReference type="PROSITE" id="PS51257">
    <property type="entry name" value="PROKAR_LIPOPROTEIN"/>
    <property type="match status" value="1"/>
</dbReference>
<dbReference type="GO" id="GO:0035243">
    <property type="term" value="F:protein-arginine omega-N symmetric methyltransferase activity"/>
    <property type="evidence" value="ECO:0007669"/>
    <property type="project" value="TreeGrafter"/>
</dbReference>
<dbReference type="Gene3D" id="3.40.50.12710">
    <property type="match status" value="1"/>
</dbReference>
<dbReference type="SUPFAM" id="SSF53335">
    <property type="entry name" value="S-adenosyl-L-methionine-dependent methyltransferases"/>
    <property type="match status" value="1"/>
</dbReference>
<dbReference type="RefSeq" id="WP_111514439.1">
    <property type="nucleotide sequence ID" value="NZ_QFYR01000001.1"/>
</dbReference>
<keyword evidence="2 3" id="KW-0808">Transferase</keyword>
<evidence type="ECO:0000256" key="2">
    <source>
        <dbReference type="ARBA" id="ARBA00022679"/>
    </source>
</evidence>
<dbReference type="Proteomes" id="UP000249725">
    <property type="component" value="Unassembled WGS sequence"/>
</dbReference>
<reference evidence="4" key="1">
    <citation type="submission" date="2018-05" db="EMBL/GenBank/DDBJ databases">
        <authorList>
            <person name="Li X."/>
        </authorList>
    </citation>
    <scope>NUCLEOTIDE SEQUENCE [LARGE SCALE GENOMIC DNA]</scope>
    <source>
        <strain evidence="4">YIM 73061</strain>
    </source>
</reference>
<proteinExistence type="predicted"/>
<name>A0A328ATV1_9CAUL</name>
<dbReference type="InterPro" id="IPR003788">
    <property type="entry name" value="NDUFAF7"/>
</dbReference>
<keyword evidence="4" id="KW-1185">Reference proteome</keyword>
<dbReference type="PANTHER" id="PTHR12049:SF7">
    <property type="entry name" value="PROTEIN ARGININE METHYLTRANSFERASE NDUFAF7, MITOCHONDRIAL"/>
    <property type="match status" value="1"/>
</dbReference>
<evidence type="ECO:0000313" key="3">
    <source>
        <dbReference type="EMBL" id="RAK57989.1"/>
    </source>
</evidence>
<keyword evidence="1 3" id="KW-0489">Methyltransferase</keyword>
<comment type="caution">
    <text evidence="3">The sequence shown here is derived from an EMBL/GenBank/DDBJ whole genome shotgun (WGS) entry which is preliminary data.</text>
</comment>
<dbReference type="InterPro" id="IPR029063">
    <property type="entry name" value="SAM-dependent_MTases_sf"/>
</dbReference>